<feature type="region of interest" description="Disordered" evidence="2">
    <location>
        <begin position="839"/>
        <end position="872"/>
    </location>
</feature>
<gene>
    <name evidence="3" type="ORF">cyc_04816</name>
</gene>
<dbReference type="InParanoid" id="A0A1D3CW59"/>
<evidence type="ECO:0000256" key="2">
    <source>
        <dbReference type="SAM" id="MobiDB-lite"/>
    </source>
</evidence>
<feature type="region of interest" description="Disordered" evidence="2">
    <location>
        <begin position="704"/>
        <end position="723"/>
    </location>
</feature>
<name>A0A1D3CW59_9EIME</name>
<evidence type="ECO:0000313" key="4">
    <source>
        <dbReference type="Proteomes" id="UP000095192"/>
    </source>
</evidence>
<dbReference type="VEuPathDB" id="ToxoDB:cyc_04816"/>
<feature type="compositionally biased region" description="Polar residues" evidence="2">
    <location>
        <begin position="938"/>
        <end position="950"/>
    </location>
</feature>
<protein>
    <recommendedName>
        <fullName evidence="5">KH domain-containing protein</fullName>
    </recommendedName>
</protein>
<evidence type="ECO:0008006" key="5">
    <source>
        <dbReference type="Google" id="ProtNLM"/>
    </source>
</evidence>
<dbReference type="InterPro" id="IPR036612">
    <property type="entry name" value="KH_dom_type_1_sf"/>
</dbReference>
<dbReference type="AlphaFoldDB" id="A0A1D3CW59"/>
<dbReference type="EMBL" id="JROU02001724">
    <property type="protein sequence ID" value="OEH75432.1"/>
    <property type="molecule type" value="Genomic_DNA"/>
</dbReference>
<reference evidence="3 4" key="1">
    <citation type="journal article" date="2016" name="BMC Genomics">
        <title>Comparative genomics reveals Cyclospora cayetanensis possesses coccidia-like metabolism and invasion components but unique surface antigens.</title>
        <authorList>
            <person name="Liu S."/>
            <person name="Wang L."/>
            <person name="Zheng H."/>
            <person name="Xu Z."/>
            <person name="Roellig D.M."/>
            <person name="Li N."/>
            <person name="Frace M.A."/>
            <person name="Tang K."/>
            <person name="Arrowood M.J."/>
            <person name="Moss D.M."/>
            <person name="Zhang L."/>
            <person name="Feng Y."/>
            <person name="Xiao L."/>
        </authorList>
    </citation>
    <scope>NUCLEOTIDE SEQUENCE [LARGE SCALE GENOMIC DNA]</scope>
    <source>
        <strain evidence="3 4">CHN_HEN01</strain>
    </source>
</reference>
<feature type="compositionally biased region" description="Polar residues" evidence="2">
    <location>
        <begin position="100"/>
        <end position="112"/>
    </location>
</feature>
<evidence type="ECO:0000256" key="1">
    <source>
        <dbReference type="PROSITE-ProRule" id="PRU00117"/>
    </source>
</evidence>
<organism evidence="3 4">
    <name type="scientific">Cyclospora cayetanensis</name>
    <dbReference type="NCBI Taxonomy" id="88456"/>
    <lineage>
        <taxon>Eukaryota</taxon>
        <taxon>Sar</taxon>
        <taxon>Alveolata</taxon>
        <taxon>Apicomplexa</taxon>
        <taxon>Conoidasida</taxon>
        <taxon>Coccidia</taxon>
        <taxon>Eucoccidiorida</taxon>
        <taxon>Eimeriorina</taxon>
        <taxon>Eimeriidae</taxon>
        <taxon>Cyclospora</taxon>
    </lineage>
</organism>
<feature type="region of interest" description="Disordered" evidence="2">
    <location>
        <begin position="666"/>
        <end position="694"/>
    </location>
</feature>
<dbReference type="SUPFAM" id="SSF54791">
    <property type="entry name" value="Eukaryotic type KH-domain (KH-domain type I)"/>
    <property type="match status" value="1"/>
</dbReference>
<comment type="caution">
    <text evidence="3">The sequence shown here is derived from an EMBL/GenBank/DDBJ whole genome shotgun (WGS) entry which is preliminary data.</text>
</comment>
<dbReference type="Proteomes" id="UP000095192">
    <property type="component" value="Unassembled WGS sequence"/>
</dbReference>
<keyword evidence="4" id="KW-1185">Reference proteome</keyword>
<dbReference type="GO" id="GO:0003723">
    <property type="term" value="F:RNA binding"/>
    <property type="evidence" value="ECO:0007669"/>
    <property type="project" value="UniProtKB-UniRule"/>
</dbReference>
<feature type="region of interest" description="Disordered" evidence="2">
    <location>
        <begin position="1016"/>
        <end position="1082"/>
    </location>
</feature>
<accession>A0A1D3CW59</accession>
<proteinExistence type="predicted"/>
<dbReference type="VEuPathDB" id="ToxoDB:LOC34621292"/>
<sequence length="1082" mass="115727">MLPSSLSKAPTLRSGLHAHYGVFTAMKKVEALQCQLHRSAAPLRTMDSSATETPLSPVLSQDGPIGSLYSQAEERPPQDGHSLQTPRSVTGLVGIHENTRGQLTPKGTQPQIKQKEAAPRSVEGKPVPSDFVLSADAPPYTPQPLATRQALNAANGSHVLTEQPQPGFIGSFSPIESHLQEKCLHPGFGAHLGPVPMTHSADFGATCRAESAAAAASAGNRKTTTILNSQNAPSNVPLKFCKFLIGEDVAGFLVGRKGVGIEEFQSRNGPGLKVSVSKRGELFPCLLERTATAVGVGDGMARALMEISRVALDRAMHKEEERRIDNGKKICKPKGCFKLVIPEYALTHLFTPSSDGNVPVLEVAKKNGVEILSSAQGGYLHNKIHHLKMKETVLQIIGTADAVPGAVVDISSLYQGDPSLPSYLHLNYSHAHLAATPPPPPTPPPSPALSSSCGLRLSPHFAHPASVLQLTSGQQPLVNSSAWSPRTQPAPLLQALRASANSQGSMICMPSTVGSSENASPAQLPHTERLLASQVQRLQGVGYPASGAGGGVRSGQENAAAEKFAGPLPSLADERLVMELQQHLGAVVAAAAAAGGVPTQQLLTSAPPSSAPLFNQLSMAKPQHAGMPHDLPGTTMQNMQPGFLQHLEELQHSLIKQLLQLQQQHSNKLPYRQAETHNSSNALSAPSGPHDVQQLQHQVHMMQLQQQADSHKGNIGGTGASLPGAAQIDEQTKLLIFSQQLQQELQQQQAPQSHLQLPHRLQHTEASSINPRNVPHANPLKNELRNPVAWSEQGRERFQQLQQLQQVQDMAAGDRIPGSALKMQCLEAELLQPHSQELSVQPLSPMPPPHSSGASTGAPAQLPRQHSHATSMSEAAVPLTVNDLLEMSREAPSVMLHPATMDSALQRVAENMVLPSSREKYDSLAVRTLLEELLKAMNSSPTGEASSTEGQEPPPPTPPLAAKGVTYPAHITSKGQKSLPGNGERVGEAVTEAAANEQQVRDTVWEYGLEAPHANVVMTSNKPVPDTDAFRKQQQQPQQDQDLSSHRRRRGTSSSANRVEPGNFRRGAVLRAKRFQQDASNP</sequence>
<feature type="region of interest" description="Disordered" evidence="2">
    <location>
        <begin position="45"/>
        <end position="126"/>
    </location>
</feature>
<feature type="compositionally biased region" description="Low complexity" evidence="2">
    <location>
        <begin position="1033"/>
        <end position="1042"/>
    </location>
</feature>
<dbReference type="PROSITE" id="PS50084">
    <property type="entry name" value="KH_TYPE_1"/>
    <property type="match status" value="1"/>
</dbReference>
<keyword evidence="1" id="KW-0694">RNA-binding</keyword>
<evidence type="ECO:0000313" key="3">
    <source>
        <dbReference type="EMBL" id="OEH75432.1"/>
    </source>
</evidence>
<feature type="region of interest" description="Disordered" evidence="2">
    <location>
        <begin position="938"/>
        <end position="964"/>
    </location>
</feature>